<evidence type="ECO:0000256" key="1">
    <source>
        <dbReference type="ARBA" id="ARBA00004477"/>
    </source>
</evidence>
<evidence type="ECO:0000313" key="9">
    <source>
        <dbReference type="Proteomes" id="UP000504632"/>
    </source>
</evidence>
<dbReference type="GO" id="GO:0014069">
    <property type="term" value="C:postsynaptic density"/>
    <property type="evidence" value="ECO:0007669"/>
    <property type="project" value="TreeGrafter"/>
</dbReference>
<sequence>MADPMTQSSQISSSQGLIDGQNSGTSKDSKLSDSFLSTSPVSLISSPQDKRVVPGSEISSEGVAASRQFFSQPNSFSSATYGSEGPSNDVTDCTFKIQEKKDFSDSLHGSVNQDELPIKPSPVSERIKALEALAAKQNDPDWSNGNFPQFKERHYEKSAHEAPTISSPLQNRPPSTEQDSPESPFEVLGDTRRGSDFEDTADWMRAHLPPAPAFHPEDSDLEENSDALLIQCDSPSKEIRTEVKDIPEAFVGVPDAFMDNPVKSRQLKDNGESLKEDSVEEESEFDLRFLPTAYMWDKQESSETEAQCPPNLQEISDSELSASPAPPIEFDSSSPPSPPGSPPSASVTNQLSAPLGGESKPTEILEIDSSGESEDTVIEDGICVRTPAVPGCVAQMSEGKETKLTGQEMQCIQVPIINVIETDEQVLSDEEEEDDNEKYERSEEVKSGSEPPEVPEPGKETPFQPTLTGSDNESHIKEENDDANERCVKSHHFVLGTSEAHSLVSSASEPPKNASFDTNEPLDMAEETLSGFPEDSRDVSNESDLCGVGSFLNKQTAHQKILEESANFGIIHESKDKKDCTLSCDESVIDESIDEVMIDESKLNSDSLPEPSTEIQLQPLHPQNSVTSDDDDDDDDDGGLERVASLGHFSLGDGDDPSNNQTEKQPSIQESFPASSPTFDKNEEMMAEQMAKDIITSEEMIMNSCNPEQDLAAMTQQNIQGRQYSTETSTDPENISSELGTAPTDSFVEFMRECLKSQLDVKSEDPGASYTTKSTCPESSAPSTSQPTMVMDLEQEHLTICALKELGSSQEEDDNSPRVQTLYSSTQEKETVSKSESSVTSTVTPQTSIKQPEVSFATDLEAVDVWVAEAYHLAEHILAAILTHISVTDLVHWRDPKKSGVVFGLSLLVLLSLATFSIISVVSYLLLALLCVTITFRIYKSVIQAVQKSSEGHPFKALMEKDVTVPPETFRKHVDVCLTYINRGLKQMSRLFLVEDLVDSLKLAVVMWLLTYVGAVFNGITILILADILLFSVPPVYEKNKTQIDHYLEIARTQFNNTIAKLQEKLPGAVKRNKME</sequence>
<feature type="compositionally biased region" description="Polar residues" evidence="7">
    <location>
        <begin position="613"/>
        <end position="627"/>
    </location>
</feature>
<feature type="compositionally biased region" description="Acidic residues" evidence="7">
    <location>
        <begin position="628"/>
        <end position="638"/>
    </location>
</feature>
<feature type="region of interest" description="Disordered" evidence="7">
    <location>
        <begin position="603"/>
        <end position="679"/>
    </location>
</feature>
<feature type="region of interest" description="Disordered" evidence="7">
    <location>
        <begin position="1"/>
        <end position="59"/>
    </location>
</feature>
<dbReference type="InParanoid" id="A0A6J2VTE2"/>
<name>A0A6J2VTE2_CHACN</name>
<dbReference type="GO" id="GO:0071787">
    <property type="term" value="P:endoplasmic reticulum tubular network formation"/>
    <property type="evidence" value="ECO:0007669"/>
    <property type="project" value="TreeGrafter"/>
</dbReference>
<feature type="compositionally biased region" description="Basic and acidic residues" evidence="7">
    <location>
        <begin position="438"/>
        <end position="447"/>
    </location>
</feature>
<feature type="region of interest" description="Disordered" evidence="7">
    <location>
        <begin position="761"/>
        <end position="786"/>
    </location>
</feature>
<evidence type="ECO:0000256" key="2">
    <source>
        <dbReference type="ARBA" id="ARBA00022692"/>
    </source>
</evidence>
<evidence type="ECO:0000313" key="10">
    <source>
        <dbReference type="RefSeq" id="XP_030634974.1"/>
    </source>
</evidence>
<organism evidence="9 10">
    <name type="scientific">Chanos chanos</name>
    <name type="common">Milkfish</name>
    <name type="synonym">Mugil chanos</name>
    <dbReference type="NCBI Taxonomy" id="29144"/>
    <lineage>
        <taxon>Eukaryota</taxon>
        <taxon>Metazoa</taxon>
        <taxon>Chordata</taxon>
        <taxon>Craniata</taxon>
        <taxon>Vertebrata</taxon>
        <taxon>Euteleostomi</taxon>
        <taxon>Actinopterygii</taxon>
        <taxon>Neopterygii</taxon>
        <taxon>Teleostei</taxon>
        <taxon>Ostariophysi</taxon>
        <taxon>Gonorynchiformes</taxon>
        <taxon>Chanidae</taxon>
        <taxon>Chanos</taxon>
    </lineage>
</organism>
<feature type="compositionally biased region" description="Acidic residues" evidence="7">
    <location>
        <begin position="423"/>
        <end position="437"/>
    </location>
</feature>
<evidence type="ECO:0000256" key="7">
    <source>
        <dbReference type="SAM" id="MobiDB-lite"/>
    </source>
</evidence>
<dbReference type="Proteomes" id="UP000504632">
    <property type="component" value="Chromosome 7"/>
</dbReference>
<feature type="compositionally biased region" description="Polar residues" evidence="7">
    <location>
        <begin position="769"/>
        <end position="786"/>
    </location>
</feature>
<feature type="region of interest" description="Disordered" evidence="7">
    <location>
        <begin position="823"/>
        <end position="844"/>
    </location>
</feature>
<dbReference type="GO" id="GO:0043005">
    <property type="term" value="C:neuron projection"/>
    <property type="evidence" value="ECO:0007669"/>
    <property type="project" value="TreeGrafter"/>
</dbReference>
<feature type="compositionally biased region" description="Low complexity" evidence="7">
    <location>
        <begin position="834"/>
        <end position="844"/>
    </location>
</feature>
<dbReference type="RefSeq" id="XP_030634974.1">
    <property type="nucleotide sequence ID" value="XM_030779114.1"/>
</dbReference>
<dbReference type="InterPro" id="IPR046964">
    <property type="entry name" value="RTN1-4"/>
</dbReference>
<evidence type="ECO:0000256" key="3">
    <source>
        <dbReference type="ARBA" id="ARBA00022824"/>
    </source>
</evidence>
<comment type="subcellular location">
    <subcellularLocation>
        <location evidence="1 6">Endoplasmic reticulum membrane</location>
        <topology evidence="1 6">Multi-pass membrane protein</topology>
    </subcellularLocation>
</comment>
<feature type="domain" description="Reticulon" evidence="8">
    <location>
        <begin position="887"/>
        <end position="1076"/>
    </location>
</feature>
<feature type="region of interest" description="Disordered" evidence="7">
    <location>
        <begin position="137"/>
        <end position="200"/>
    </location>
</feature>
<dbReference type="GO" id="GO:0007420">
    <property type="term" value="P:brain development"/>
    <property type="evidence" value="ECO:0007669"/>
    <property type="project" value="TreeGrafter"/>
</dbReference>
<evidence type="ECO:0000256" key="4">
    <source>
        <dbReference type="ARBA" id="ARBA00022989"/>
    </source>
</evidence>
<reference evidence="10" key="1">
    <citation type="submission" date="2025-08" db="UniProtKB">
        <authorList>
            <consortium name="RefSeq"/>
        </authorList>
    </citation>
    <scope>IDENTIFICATION</scope>
</reference>
<feature type="transmembrane region" description="Helical" evidence="6">
    <location>
        <begin position="1016"/>
        <end position="1037"/>
    </location>
</feature>
<dbReference type="PANTHER" id="PTHR45799">
    <property type="entry name" value="RETICULON-LIKE PROTEIN"/>
    <property type="match status" value="1"/>
</dbReference>
<dbReference type="GO" id="GO:0030182">
    <property type="term" value="P:neuron differentiation"/>
    <property type="evidence" value="ECO:0007669"/>
    <property type="project" value="TreeGrafter"/>
</dbReference>
<protein>
    <recommendedName>
        <fullName evidence="6">Reticulon</fullName>
    </recommendedName>
</protein>
<feature type="region of interest" description="Disordered" evidence="7">
    <location>
        <begin position="423"/>
        <end position="484"/>
    </location>
</feature>
<keyword evidence="3 6" id="KW-0256">Endoplasmic reticulum</keyword>
<keyword evidence="4 6" id="KW-1133">Transmembrane helix</keyword>
<feature type="compositionally biased region" description="Basic and acidic residues" evidence="7">
    <location>
        <begin position="472"/>
        <end position="484"/>
    </location>
</feature>
<feature type="compositionally biased region" description="Basic and acidic residues" evidence="7">
    <location>
        <begin position="150"/>
        <end position="160"/>
    </location>
</feature>
<evidence type="ECO:0000259" key="8">
    <source>
        <dbReference type="PROSITE" id="PS50845"/>
    </source>
</evidence>
<dbReference type="Pfam" id="PF02453">
    <property type="entry name" value="Reticulon"/>
    <property type="match status" value="1"/>
</dbReference>
<dbReference type="PROSITE" id="PS50845">
    <property type="entry name" value="RETICULON"/>
    <property type="match status" value="1"/>
</dbReference>
<dbReference type="GO" id="GO:0005789">
    <property type="term" value="C:endoplasmic reticulum membrane"/>
    <property type="evidence" value="ECO:0007669"/>
    <property type="project" value="UniProtKB-SubCell"/>
</dbReference>
<dbReference type="GeneID" id="115816145"/>
<keyword evidence="9" id="KW-1185">Reference proteome</keyword>
<feature type="compositionally biased region" description="Acidic residues" evidence="7">
    <location>
        <begin position="365"/>
        <end position="378"/>
    </location>
</feature>
<feature type="region of interest" description="Disordered" evidence="7">
    <location>
        <begin position="103"/>
        <end position="122"/>
    </location>
</feature>
<evidence type="ECO:0000256" key="5">
    <source>
        <dbReference type="ARBA" id="ARBA00023136"/>
    </source>
</evidence>
<gene>
    <name evidence="10" type="primary">rtn3</name>
</gene>
<keyword evidence="2 6" id="KW-0812">Transmembrane</keyword>
<keyword evidence="5 6" id="KW-0472">Membrane</keyword>
<dbReference type="AlphaFoldDB" id="A0A6J2VTE2"/>
<feature type="compositionally biased region" description="Polar residues" evidence="7">
    <location>
        <begin position="657"/>
        <end position="679"/>
    </location>
</feature>
<dbReference type="InterPro" id="IPR003388">
    <property type="entry name" value="Reticulon"/>
</dbReference>
<feature type="compositionally biased region" description="Polar residues" evidence="7">
    <location>
        <begin position="164"/>
        <end position="178"/>
    </location>
</feature>
<feature type="region of interest" description="Disordered" evidence="7">
    <location>
        <begin position="259"/>
        <end position="382"/>
    </location>
</feature>
<accession>A0A6J2VTE2</accession>
<feature type="transmembrane region" description="Helical" evidence="6">
    <location>
        <begin position="901"/>
        <end position="934"/>
    </location>
</feature>
<dbReference type="Gene3D" id="1.20.5.2480">
    <property type="match status" value="1"/>
</dbReference>
<evidence type="ECO:0000256" key="6">
    <source>
        <dbReference type="RuleBase" id="RU210713"/>
    </source>
</evidence>
<proteinExistence type="predicted"/>
<feature type="compositionally biased region" description="Basic and acidic residues" evidence="7">
    <location>
        <begin position="266"/>
        <end position="277"/>
    </location>
</feature>
<dbReference type="PANTHER" id="PTHR45799:SF6">
    <property type="entry name" value="RETICULON"/>
    <property type="match status" value="1"/>
</dbReference>
<dbReference type="OrthoDB" id="567788at2759"/>
<dbReference type="CTD" id="10313"/>